<keyword evidence="9" id="KW-1185">Reference proteome</keyword>
<dbReference type="PROSITE" id="PS00622">
    <property type="entry name" value="HTH_LUXR_1"/>
    <property type="match status" value="1"/>
</dbReference>
<dbReference type="Proteomes" id="UP000215509">
    <property type="component" value="Unassembled WGS sequence"/>
</dbReference>
<evidence type="ECO:0000256" key="1">
    <source>
        <dbReference type="ARBA" id="ARBA00022553"/>
    </source>
</evidence>
<dbReference type="PANTHER" id="PTHR43214">
    <property type="entry name" value="TWO-COMPONENT RESPONSE REGULATOR"/>
    <property type="match status" value="1"/>
</dbReference>
<dbReference type="InterPro" id="IPR016032">
    <property type="entry name" value="Sig_transdc_resp-reg_C-effctor"/>
</dbReference>
<dbReference type="Pfam" id="PF00196">
    <property type="entry name" value="GerE"/>
    <property type="match status" value="1"/>
</dbReference>
<evidence type="ECO:0000313" key="9">
    <source>
        <dbReference type="Proteomes" id="UP000215509"/>
    </source>
</evidence>
<dbReference type="InterPro" id="IPR001789">
    <property type="entry name" value="Sig_transdc_resp-reg_receiver"/>
</dbReference>
<dbReference type="PRINTS" id="PR00038">
    <property type="entry name" value="HTHLUXR"/>
</dbReference>
<dbReference type="InterPro" id="IPR011006">
    <property type="entry name" value="CheY-like_superfamily"/>
</dbReference>
<accession>A0A229UUV4</accession>
<dbReference type="CDD" id="cd17535">
    <property type="entry name" value="REC_NarL-like"/>
    <property type="match status" value="1"/>
</dbReference>
<protein>
    <submittedName>
        <fullName evidence="8">DNA-binding response regulator</fullName>
    </submittedName>
</protein>
<dbReference type="SUPFAM" id="SSF46894">
    <property type="entry name" value="C-terminal effector domain of the bipartite response regulators"/>
    <property type="match status" value="1"/>
</dbReference>
<feature type="domain" description="Response regulatory" evidence="7">
    <location>
        <begin position="4"/>
        <end position="121"/>
    </location>
</feature>
<dbReference type="CDD" id="cd06170">
    <property type="entry name" value="LuxR_C_like"/>
    <property type="match status" value="1"/>
</dbReference>
<keyword evidence="4" id="KW-0804">Transcription</keyword>
<dbReference type="Gene3D" id="3.40.50.2300">
    <property type="match status" value="1"/>
</dbReference>
<dbReference type="InterPro" id="IPR058245">
    <property type="entry name" value="NreC/VraR/RcsB-like_REC"/>
</dbReference>
<dbReference type="PANTHER" id="PTHR43214:SF43">
    <property type="entry name" value="TWO-COMPONENT RESPONSE REGULATOR"/>
    <property type="match status" value="1"/>
</dbReference>
<keyword evidence="2" id="KW-0805">Transcription regulation</keyword>
<evidence type="ECO:0000256" key="5">
    <source>
        <dbReference type="PROSITE-ProRule" id="PRU00169"/>
    </source>
</evidence>
<gene>
    <name evidence="8" type="ORF">CF651_06910</name>
</gene>
<name>A0A229UUV4_9BACL</name>
<dbReference type="InterPro" id="IPR039420">
    <property type="entry name" value="WalR-like"/>
</dbReference>
<feature type="domain" description="HTH luxR-type" evidence="6">
    <location>
        <begin position="142"/>
        <end position="207"/>
    </location>
</feature>
<feature type="modified residue" description="4-aspartylphosphate" evidence="5">
    <location>
        <position position="55"/>
    </location>
</feature>
<dbReference type="GO" id="GO:0000160">
    <property type="term" value="P:phosphorelay signal transduction system"/>
    <property type="evidence" value="ECO:0007669"/>
    <property type="project" value="InterPro"/>
</dbReference>
<dbReference type="GO" id="GO:0006355">
    <property type="term" value="P:regulation of DNA-templated transcription"/>
    <property type="evidence" value="ECO:0007669"/>
    <property type="project" value="InterPro"/>
</dbReference>
<dbReference type="GO" id="GO:0003677">
    <property type="term" value="F:DNA binding"/>
    <property type="evidence" value="ECO:0007669"/>
    <property type="project" value="UniProtKB-KW"/>
</dbReference>
<dbReference type="RefSeq" id="WP_094014140.1">
    <property type="nucleotide sequence ID" value="NZ_NMQW01000009.1"/>
</dbReference>
<dbReference type="Pfam" id="PF00072">
    <property type="entry name" value="Response_reg"/>
    <property type="match status" value="1"/>
</dbReference>
<proteinExistence type="predicted"/>
<organism evidence="8 9">
    <name type="scientific">Paenibacillus rigui</name>
    <dbReference type="NCBI Taxonomy" id="554312"/>
    <lineage>
        <taxon>Bacteria</taxon>
        <taxon>Bacillati</taxon>
        <taxon>Bacillota</taxon>
        <taxon>Bacilli</taxon>
        <taxon>Bacillales</taxon>
        <taxon>Paenibacillaceae</taxon>
        <taxon>Paenibacillus</taxon>
    </lineage>
</organism>
<dbReference type="PROSITE" id="PS50043">
    <property type="entry name" value="HTH_LUXR_2"/>
    <property type="match status" value="1"/>
</dbReference>
<evidence type="ECO:0000256" key="4">
    <source>
        <dbReference type="ARBA" id="ARBA00023163"/>
    </source>
</evidence>
<sequence length="212" mass="24233">MKAKLLIVDDHELIRKGFRLLLEGLPDLEITAEARDGSEAVLLAARHQPDVVLMDLSMPDGLDGFVASQKIMMEQKSVKIIVLTMHDEEVYVKRALQLHIHGYLLKNSQAGEVYEAIRAVLRGERYYRTRIPEEQLSRIMKGEETESVLTLREQEIVRLTALGFTNVQIAGQLTISPKTVENHKANIMQKLHLKDKHDLIKYAIKNKFIELL</sequence>
<keyword evidence="1 5" id="KW-0597">Phosphoprotein</keyword>
<evidence type="ECO:0000256" key="3">
    <source>
        <dbReference type="ARBA" id="ARBA00023125"/>
    </source>
</evidence>
<dbReference type="AlphaFoldDB" id="A0A229UUV4"/>
<dbReference type="PROSITE" id="PS50110">
    <property type="entry name" value="RESPONSE_REGULATORY"/>
    <property type="match status" value="1"/>
</dbReference>
<dbReference type="SMART" id="SM00421">
    <property type="entry name" value="HTH_LUXR"/>
    <property type="match status" value="1"/>
</dbReference>
<evidence type="ECO:0000256" key="2">
    <source>
        <dbReference type="ARBA" id="ARBA00023015"/>
    </source>
</evidence>
<dbReference type="OrthoDB" id="9780153at2"/>
<comment type="caution">
    <text evidence="8">The sequence shown here is derived from an EMBL/GenBank/DDBJ whole genome shotgun (WGS) entry which is preliminary data.</text>
</comment>
<evidence type="ECO:0000313" key="8">
    <source>
        <dbReference type="EMBL" id="OXM87041.1"/>
    </source>
</evidence>
<dbReference type="EMBL" id="NMQW01000009">
    <property type="protein sequence ID" value="OXM87041.1"/>
    <property type="molecule type" value="Genomic_DNA"/>
</dbReference>
<evidence type="ECO:0000259" key="7">
    <source>
        <dbReference type="PROSITE" id="PS50110"/>
    </source>
</evidence>
<dbReference type="SMART" id="SM00448">
    <property type="entry name" value="REC"/>
    <property type="match status" value="1"/>
</dbReference>
<evidence type="ECO:0000259" key="6">
    <source>
        <dbReference type="PROSITE" id="PS50043"/>
    </source>
</evidence>
<dbReference type="SUPFAM" id="SSF52172">
    <property type="entry name" value="CheY-like"/>
    <property type="match status" value="1"/>
</dbReference>
<reference evidence="8 9" key="1">
    <citation type="submission" date="2017-07" db="EMBL/GenBank/DDBJ databases">
        <title>Genome sequencing and assembly of Paenibacillus rigui.</title>
        <authorList>
            <person name="Mayilraj S."/>
        </authorList>
    </citation>
    <scope>NUCLEOTIDE SEQUENCE [LARGE SCALE GENOMIC DNA]</scope>
    <source>
        <strain evidence="8 9">JCM 16352</strain>
    </source>
</reference>
<keyword evidence="3 8" id="KW-0238">DNA-binding</keyword>
<dbReference type="InterPro" id="IPR000792">
    <property type="entry name" value="Tscrpt_reg_LuxR_C"/>
</dbReference>